<dbReference type="InterPro" id="IPR017451">
    <property type="entry name" value="F-box-assoc_interact_dom"/>
</dbReference>
<reference evidence="2" key="2">
    <citation type="submission" date="2025-08" db="UniProtKB">
        <authorList>
            <consortium name="RefSeq"/>
        </authorList>
    </citation>
    <scope>IDENTIFICATION</scope>
    <source>
        <tissue evidence="2">Leaf</tissue>
    </source>
</reference>
<evidence type="ECO:0000313" key="2">
    <source>
        <dbReference type="RefSeq" id="XP_018488211.1"/>
    </source>
</evidence>
<evidence type="ECO:0000313" key="1">
    <source>
        <dbReference type="Proteomes" id="UP000504610"/>
    </source>
</evidence>
<dbReference type="KEGG" id="rsz:108858842"/>
<dbReference type="CDD" id="cd22157">
    <property type="entry name" value="F-box_AtFBW1-like"/>
    <property type="match status" value="1"/>
</dbReference>
<dbReference type="RefSeq" id="XP_018488211.1">
    <property type="nucleotide sequence ID" value="XM_018632709.2"/>
</dbReference>
<dbReference type="InterPro" id="IPR006527">
    <property type="entry name" value="F-box-assoc_dom_typ1"/>
</dbReference>
<dbReference type="OrthoDB" id="1026201at2759"/>
<accession>A0A6J0NTU6</accession>
<dbReference type="PANTHER" id="PTHR31672">
    <property type="entry name" value="BNACNNG10540D PROTEIN"/>
    <property type="match status" value="1"/>
</dbReference>
<dbReference type="InterPro" id="IPR001810">
    <property type="entry name" value="F-box_dom"/>
</dbReference>
<name>A0A6J0NTU6_RAPSA</name>
<organism evidence="1 2">
    <name type="scientific">Raphanus sativus</name>
    <name type="common">Radish</name>
    <name type="synonym">Raphanus raphanistrum var. sativus</name>
    <dbReference type="NCBI Taxonomy" id="3726"/>
    <lineage>
        <taxon>Eukaryota</taxon>
        <taxon>Viridiplantae</taxon>
        <taxon>Streptophyta</taxon>
        <taxon>Embryophyta</taxon>
        <taxon>Tracheophyta</taxon>
        <taxon>Spermatophyta</taxon>
        <taxon>Magnoliopsida</taxon>
        <taxon>eudicotyledons</taxon>
        <taxon>Gunneridae</taxon>
        <taxon>Pentapetalae</taxon>
        <taxon>rosids</taxon>
        <taxon>malvids</taxon>
        <taxon>Brassicales</taxon>
        <taxon>Brassicaceae</taxon>
        <taxon>Brassiceae</taxon>
        <taxon>Raphanus</taxon>
    </lineage>
</organism>
<dbReference type="AlphaFoldDB" id="A0A6J0NTU6"/>
<dbReference type="InterPro" id="IPR036047">
    <property type="entry name" value="F-box-like_dom_sf"/>
</dbReference>
<sequence>MQLTNLPSDLIENILSKVPDTPLARFRTTSKRWNVMLSSESFIKKHSANAPKGESLCITLIHSRVHLVRINLHDPSVKVATHPFYLKDPLSSSSQVDIRDVFHCDGLLLCTTKDKRLVVWDPYSGETKWIKPRDSDRYKKSDYFALGFDKKSSCKQYKILRVDRQYTIPIKNFYEVYDFTSDSWRVLGTATDWYIPDYRRGISMKGNTYWLAKRMVKPETEFILSFDFSEETFQSLPLPHPFLGLTALSVVKEEQLCLLGFQLFLMGEDACSSELQVWETTSTGSWNKSLAVVGLDGYRDMFNDMISRGISFLADEQKKVVICLNRENNLNILRENKHILHEHLGGGSKCVSSPAVLMNFPPSLARIQQGTFLKGRKRKAESM</sequence>
<dbReference type="SUPFAM" id="SSF81383">
    <property type="entry name" value="F-box domain"/>
    <property type="match status" value="1"/>
</dbReference>
<dbReference type="InterPro" id="IPR050796">
    <property type="entry name" value="SCF_F-box_component"/>
</dbReference>
<proteinExistence type="predicted"/>
<reference evidence="1" key="1">
    <citation type="journal article" date="2019" name="Database">
        <title>The radish genome database (RadishGD): an integrated information resource for radish genomics.</title>
        <authorList>
            <person name="Yu H.J."/>
            <person name="Baek S."/>
            <person name="Lee Y.J."/>
            <person name="Cho A."/>
            <person name="Mun J.H."/>
        </authorList>
    </citation>
    <scope>NUCLEOTIDE SEQUENCE [LARGE SCALE GENOMIC DNA]</scope>
    <source>
        <strain evidence="1">cv. WK10039</strain>
    </source>
</reference>
<dbReference type="Pfam" id="PF07734">
    <property type="entry name" value="FBA_1"/>
    <property type="match status" value="1"/>
</dbReference>
<keyword evidence="1" id="KW-1185">Reference proteome</keyword>
<gene>
    <name evidence="2" type="primary">LOC108858842</name>
</gene>
<dbReference type="NCBIfam" id="TIGR01640">
    <property type="entry name" value="F_box_assoc_1"/>
    <property type="match status" value="1"/>
</dbReference>
<dbReference type="SUPFAM" id="SSF50998">
    <property type="entry name" value="Quinoprotein alcohol dehydrogenase-like"/>
    <property type="match status" value="1"/>
</dbReference>
<dbReference type="PROSITE" id="PS50181">
    <property type="entry name" value="FBOX"/>
    <property type="match status" value="1"/>
</dbReference>
<dbReference type="Proteomes" id="UP000504610">
    <property type="component" value="Chromosome 5"/>
</dbReference>
<dbReference type="Pfam" id="PF00646">
    <property type="entry name" value="F-box"/>
    <property type="match status" value="1"/>
</dbReference>
<dbReference type="PANTHER" id="PTHR31672:SF13">
    <property type="entry name" value="F-BOX PROTEIN CPR30-LIKE"/>
    <property type="match status" value="1"/>
</dbReference>
<dbReference type="InterPro" id="IPR011047">
    <property type="entry name" value="Quinoprotein_ADH-like_sf"/>
</dbReference>
<protein>
    <submittedName>
        <fullName evidence="2">F-box protein At3g23260</fullName>
    </submittedName>
</protein>
<dbReference type="GeneID" id="108858842"/>
<dbReference type="SMART" id="SM00256">
    <property type="entry name" value="FBOX"/>
    <property type="match status" value="1"/>
</dbReference>